<feature type="region of interest" description="Disordered" evidence="10">
    <location>
        <begin position="1"/>
        <end position="24"/>
    </location>
</feature>
<feature type="transmembrane region" description="Helical" evidence="9">
    <location>
        <begin position="399"/>
        <end position="422"/>
    </location>
</feature>
<name>S4XUB8_SORCE</name>
<gene>
    <name evidence="12" type="ORF">SCE1572_21355</name>
</gene>
<evidence type="ECO:0000256" key="10">
    <source>
        <dbReference type="SAM" id="MobiDB-lite"/>
    </source>
</evidence>
<dbReference type="Gene3D" id="1.10.357.20">
    <property type="entry name" value="SLC41 divalent cation transporters, integral membrane domain"/>
    <property type="match status" value="1"/>
</dbReference>
<evidence type="ECO:0000256" key="2">
    <source>
        <dbReference type="ARBA" id="ARBA00009749"/>
    </source>
</evidence>
<dbReference type="STRING" id="1254432.SCE1572_21355"/>
<comment type="function">
    <text evidence="9">Acts as a magnesium transporter.</text>
</comment>
<evidence type="ECO:0000256" key="7">
    <source>
        <dbReference type="ARBA" id="ARBA00023136"/>
    </source>
</evidence>
<dbReference type="Proteomes" id="UP000014803">
    <property type="component" value="Chromosome"/>
</dbReference>
<keyword evidence="4 9" id="KW-0812">Transmembrane</keyword>
<comment type="similarity">
    <text evidence="2 9">Belongs to the SLC41A transporter family.</text>
</comment>
<dbReference type="SMART" id="SM00924">
    <property type="entry name" value="MgtE_N"/>
    <property type="match status" value="1"/>
</dbReference>
<dbReference type="PANTHER" id="PTHR43773">
    <property type="entry name" value="MAGNESIUM TRANSPORTER MGTE"/>
    <property type="match status" value="1"/>
</dbReference>
<dbReference type="HOGENOM" id="CLU_037408_1_0_7"/>
<dbReference type="Pfam" id="PF01769">
    <property type="entry name" value="MgtE"/>
    <property type="match status" value="1"/>
</dbReference>
<dbReference type="InterPro" id="IPR000644">
    <property type="entry name" value="CBS_dom"/>
</dbReference>
<keyword evidence="8" id="KW-0129">CBS domain</keyword>
<keyword evidence="6 9" id="KW-1133">Transmembrane helix</keyword>
<keyword evidence="5 9" id="KW-0460">Magnesium</keyword>
<dbReference type="SUPFAM" id="SSF161093">
    <property type="entry name" value="MgtE membrane domain-like"/>
    <property type="match status" value="1"/>
</dbReference>
<dbReference type="AlphaFoldDB" id="S4XUB8"/>
<feature type="transmembrane region" description="Helical" evidence="9">
    <location>
        <begin position="325"/>
        <end position="345"/>
    </location>
</feature>
<feature type="domain" description="CBS" evidence="11">
    <location>
        <begin position="243"/>
        <end position="299"/>
    </location>
</feature>
<reference evidence="12 13" key="1">
    <citation type="journal article" date="2013" name="Sci. Rep.">
        <title>Extraordinary expansion of a Sorangium cellulosum genome from an alkaline milieu.</title>
        <authorList>
            <person name="Han K."/>
            <person name="Li Z.F."/>
            <person name="Peng R."/>
            <person name="Zhu L.P."/>
            <person name="Zhou T."/>
            <person name="Wang L.G."/>
            <person name="Li S.G."/>
            <person name="Zhang X.B."/>
            <person name="Hu W."/>
            <person name="Wu Z.H."/>
            <person name="Qin N."/>
            <person name="Li Y.Z."/>
        </authorList>
    </citation>
    <scope>NUCLEOTIDE SEQUENCE [LARGE SCALE GENOMIC DNA]</scope>
    <source>
        <strain evidence="12 13">So0157-2</strain>
    </source>
</reference>
<dbReference type="InterPro" id="IPR006669">
    <property type="entry name" value="MgtE_transporter"/>
</dbReference>
<dbReference type="InterPro" id="IPR006667">
    <property type="entry name" value="SLC41_membr_dom"/>
</dbReference>
<dbReference type="eggNOG" id="COG2239">
    <property type="taxonomic scope" value="Bacteria"/>
</dbReference>
<feature type="transmembrane region" description="Helical" evidence="9">
    <location>
        <begin position="428"/>
        <end position="452"/>
    </location>
</feature>
<evidence type="ECO:0000256" key="6">
    <source>
        <dbReference type="ARBA" id="ARBA00022989"/>
    </source>
</evidence>
<dbReference type="SUPFAM" id="SSF54631">
    <property type="entry name" value="CBS-domain pair"/>
    <property type="match status" value="1"/>
</dbReference>
<evidence type="ECO:0000256" key="5">
    <source>
        <dbReference type="ARBA" id="ARBA00022842"/>
    </source>
</evidence>
<dbReference type="NCBIfam" id="TIGR00400">
    <property type="entry name" value="mgtE"/>
    <property type="match status" value="1"/>
</dbReference>
<keyword evidence="9" id="KW-0479">Metal-binding</keyword>
<dbReference type="PROSITE" id="PS51371">
    <property type="entry name" value="CBS"/>
    <property type="match status" value="2"/>
</dbReference>
<dbReference type="GO" id="GO:0046872">
    <property type="term" value="F:metal ion binding"/>
    <property type="evidence" value="ECO:0007669"/>
    <property type="project" value="UniProtKB-KW"/>
</dbReference>
<dbReference type="PATRIC" id="fig|1254432.3.peg.4821"/>
<dbReference type="Pfam" id="PF03448">
    <property type="entry name" value="MgtE_N"/>
    <property type="match status" value="1"/>
</dbReference>
<keyword evidence="7 9" id="KW-0472">Membrane</keyword>
<dbReference type="InterPro" id="IPR046342">
    <property type="entry name" value="CBS_dom_sf"/>
</dbReference>
<feature type="transmembrane region" description="Helical" evidence="9">
    <location>
        <begin position="464"/>
        <end position="487"/>
    </location>
</feature>
<keyword evidence="9" id="KW-1003">Cell membrane</keyword>
<dbReference type="KEGG" id="scu:SCE1572_21355"/>
<dbReference type="Gene3D" id="1.25.60.10">
    <property type="entry name" value="MgtE N-terminal domain-like"/>
    <property type="match status" value="1"/>
</dbReference>
<dbReference type="PANTHER" id="PTHR43773:SF1">
    <property type="entry name" value="MAGNESIUM TRANSPORTER MGTE"/>
    <property type="match status" value="1"/>
</dbReference>
<organism evidence="12 13">
    <name type="scientific">Sorangium cellulosum So0157-2</name>
    <dbReference type="NCBI Taxonomy" id="1254432"/>
    <lineage>
        <taxon>Bacteria</taxon>
        <taxon>Pseudomonadati</taxon>
        <taxon>Myxococcota</taxon>
        <taxon>Polyangia</taxon>
        <taxon>Polyangiales</taxon>
        <taxon>Polyangiaceae</taxon>
        <taxon>Sorangium</taxon>
    </lineage>
</organism>
<dbReference type="SMART" id="SM00116">
    <property type="entry name" value="CBS"/>
    <property type="match status" value="2"/>
</dbReference>
<dbReference type="CDD" id="cd04606">
    <property type="entry name" value="CBS_pair_Mg_transporter"/>
    <property type="match status" value="1"/>
</dbReference>
<dbReference type="OrthoDB" id="9790355at2"/>
<evidence type="ECO:0000313" key="13">
    <source>
        <dbReference type="Proteomes" id="UP000014803"/>
    </source>
</evidence>
<evidence type="ECO:0000256" key="3">
    <source>
        <dbReference type="ARBA" id="ARBA00022448"/>
    </source>
</evidence>
<dbReference type="SUPFAM" id="SSF158791">
    <property type="entry name" value="MgtE N-terminal domain-like"/>
    <property type="match status" value="1"/>
</dbReference>
<comment type="subunit">
    <text evidence="9">Homodimer.</text>
</comment>
<evidence type="ECO:0000256" key="1">
    <source>
        <dbReference type="ARBA" id="ARBA00004141"/>
    </source>
</evidence>
<evidence type="ECO:0000313" key="12">
    <source>
        <dbReference type="EMBL" id="AGP36817.1"/>
    </source>
</evidence>
<sequence>MLGAPPAPGASMSTSRSQERLQESQSLVTTLLEKQRVIESLTHKQESKNKELIESLVHRQNLALLQRKLRDLHPADLAHIIEVLPQPDRFVVWAELEPYHAAQVLLEASPSVRDSLVAETERGRLVALLGQLDPDDLAYINESIDPEIVAEVYQSLDAREQSLFRSTIAYPDDSVGHLMSPELVWVRDSWDIAGALEEVRRRAELPSHTEALFVVDARNVLRGALSLKDLLLRPPSARVSAVMSTGVVSFTPRERASDAAKAFERYDLIAAPVVDERGKLVGRLTVDVVMDFLRRQAQSEALRRAGLAGEEDYFAPAWTSARNRWLWLFVNLLTAFVASRVIGLFESTIRDLVALAALMPIVASVGGNTGNQTVALVIRGLALDRITRANVRHLLQKELFVGLMNGAVWGTLVGLSAMALYGSVPLGLVMAAAILLNLVVAAMVGCVVPIALQRLGRDPAQGSSVLLTFTTDSMGFFIFLGLARAFLV</sequence>
<evidence type="ECO:0000259" key="11">
    <source>
        <dbReference type="PROSITE" id="PS51371"/>
    </source>
</evidence>
<dbReference type="Pfam" id="PF00571">
    <property type="entry name" value="CBS"/>
    <property type="match status" value="2"/>
</dbReference>
<evidence type="ECO:0000256" key="8">
    <source>
        <dbReference type="PROSITE-ProRule" id="PRU00703"/>
    </source>
</evidence>
<comment type="subcellular location">
    <subcellularLocation>
        <location evidence="9">Cell membrane</location>
        <topology evidence="9">Multi-pass membrane protein</topology>
    </subcellularLocation>
    <subcellularLocation>
        <location evidence="1">Membrane</location>
        <topology evidence="1">Multi-pass membrane protein</topology>
    </subcellularLocation>
</comment>
<dbReference type="Gene3D" id="3.10.580.10">
    <property type="entry name" value="CBS-domain"/>
    <property type="match status" value="1"/>
</dbReference>
<accession>S4XUB8</accession>
<comment type="caution">
    <text evidence="9">Lacks conserved residue(s) required for the propagation of feature annotation.</text>
</comment>
<dbReference type="InterPro" id="IPR006668">
    <property type="entry name" value="Mg_transptr_MgtE_intracell_dom"/>
</dbReference>
<proteinExistence type="inferred from homology"/>
<protein>
    <recommendedName>
        <fullName evidence="9">Magnesium transporter MgtE</fullName>
    </recommendedName>
</protein>
<dbReference type="InterPro" id="IPR036739">
    <property type="entry name" value="SLC41_membr_dom_sf"/>
</dbReference>
<evidence type="ECO:0000256" key="9">
    <source>
        <dbReference type="RuleBase" id="RU362011"/>
    </source>
</evidence>
<dbReference type="InterPro" id="IPR038076">
    <property type="entry name" value="MgtE_N_sf"/>
</dbReference>
<keyword evidence="3 9" id="KW-0813">Transport</keyword>
<dbReference type="GO" id="GO:0015095">
    <property type="term" value="F:magnesium ion transmembrane transporter activity"/>
    <property type="evidence" value="ECO:0007669"/>
    <property type="project" value="UniProtKB-UniRule"/>
</dbReference>
<dbReference type="EMBL" id="CP003969">
    <property type="protein sequence ID" value="AGP36817.1"/>
    <property type="molecule type" value="Genomic_DNA"/>
</dbReference>
<evidence type="ECO:0000256" key="4">
    <source>
        <dbReference type="ARBA" id="ARBA00022692"/>
    </source>
</evidence>
<dbReference type="GO" id="GO:0005886">
    <property type="term" value="C:plasma membrane"/>
    <property type="evidence" value="ECO:0007669"/>
    <property type="project" value="UniProtKB-SubCell"/>
</dbReference>
<feature type="domain" description="CBS" evidence="11">
    <location>
        <begin position="179"/>
        <end position="240"/>
    </location>
</feature>